<accession>A0ABW4LQK4</accession>
<organism evidence="1 2">
    <name type="scientific">Bacillus salitolerans</name>
    <dbReference type="NCBI Taxonomy" id="1437434"/>
    <lineage>
        <taxon>Bacteria</taxon>
        <taxon>Bacillati</taxon>
        <taxon>Bacillota</taxon>
        <taxon>Bacilli</taxon>
        <taxon>Bacillales</taxon>
        <taxon>Bacillaceae</taxon>
        <taxon>Bacillus</taxon>
    </lineage>
</organism>
<dbReference type="RefSeq" id="WP_377928260.1">
    <property type="nucleotide sequence ID" value="NZ_JBHUEM010000015.1"/>
</dbReference>
<protein>
    <recommendedName>
        <fullName evidence="3">DUF1292 domain-containing protein</fullName>
    </recommendedName>
</protein>
<name>A0ABW4LQK4_9BACI</name>
<sequence length="89" mass="10398">MVYIIKESEDKLESHLQFFFTRGGGVYTIIQSPYDDDDYPYHLVSLVNHEIIESYDDLPTIGQIQEEIGEFDKYHTDKVVVEGQKKNPK</sequence>
<proteinExistence type="predicted"/>
<reference evidence="2" key="1">
    <citation type="journal article" date="2019" name="Int. J. Syst. Evol. Microbiol.">
        <title>The Global Catalogue of Microorganisms (GCM) 10K type strain sequencing project: providing services to taxonomists for standard genome sequencing and annotation.</title>
        <authorList>
            <consortium name="The Broad Institute Genomics Platform"/>
            <consortium name="The Broad Institute Genome Sequencing Center for Infectious Disease"/>
            <person name="Wu L."/>
            <person name="Ma J."/>
        </authorList>
    </citation>
    <scope>NUCLEOTIDE SEQUENCE [LARGE SCALE GENOMIC DNA]</scope>
    <source>
        <strain evidence="2">CCUG 49339</strain>
    </source>
</reference>
<evidence type="ECO:0000313" key="2">
    <source>
        <dbReference type="Proteomes" id="UP001597214"/>
    </source>
</evidence>
<evidence type="ECO:0008006" key="3">
    <source>
        <dbReference type="Google" id="ProtNLM"/>
    </source>
</evidence>
<evidence type="ECO:0000313" key="1">
    <source>
        <dbReference type="EMBL" id="MFD1737064.1"/>
    </source>
</evidence>
<dbReference type="EMBL" id="JBHUEM010000015">
    <property type="protein sequence ID" value="MFD1737064.1"/>
    <property type="molecule type" value="Genomic_DNA"/>
</dbReference>
<comment type="caution">
    <text evidence="1">The sequence shown here is derived from an EMBL/GenBank/DDBJ whole genome shotgun (WGS) entry which is preliminary data.</text>
</comment>
<dbReference type="Proteomes" id="UP001597214">
    <property type="component" value="Unassembled WGS sequence"/>
</dbReference>
<gene>
    <name evidence="1" type="ORF">ACFSCX_10925</name>
</gene>
<keyword evidence="2" id="KW-1185">Reference proteome</keyword>